<proteinExistence type="predicted"/>
<accession>A0AAW9JUB6</accession>
<dbReference type="InterPro" id="IPR002155">
    <property type="entry name" value="Thiolase"/>
</dbReference>
<evidence type="ECO:0000259" key="1">
    <source>
        <dbReference type="Pfam" id="PF00108"/>
    </source>
</evidence>
<feature type="domain" description="Thiolase N-terminal" evidence="1">
    <location>
        <begin position="36"/>
        <end position="220"/>
    </location>
</feature>
<dbReference type="GO" id="GO:0016747">
    <property type="term" value="F:acyltransferase activity, transferring groups other than amino-acyl groups"/>
    <property type="evidence" value="ECO:0007669"/>
    <property type="project" value="InterPro"/>
</dbReference>
<dbReference type="PANTHER" id="PTHR42870">
    <property type="entry name" value="ACETYL-COA C-ACETYLTRANSFERASE"/>
    <property type="match status" value="1"/>
</dbReference>
<dbReference type="EMBL" id="JAVBVO010000001">
    <property type="protein sequence ID" value="MDZ5757076.1"/>
    <property type="molecule type" value="Genomic_DNA"/>
</dbReference>
<name>A0AAW9JUB6_CARML</name>
<feature type="domain" description="Thiolase C-terminal" evidence="2">
    <location>
        <begin position="292"/>
        <end position="425"/>
    </location>
</feature>
<dbReference type="Gene3D" id="3.40.47.10">
    <property type="match status" value="1"/>
</dbReference>
<protein>
    <submittedName>
        <fullName evidence="3">Thiolase family protein</fullName>
    </submittedName>
</protein>
<dbReference type="RefSeq" id="WP_322808220.1">
    <property type="nucleotide sequence ID" value="NZ_JAVBVO010000001.1"/>
</dbReference>
<gene>
    <name evidence="3" type="ORF">RAK27_00205</name>
</gene>
<dbReference type="PANTHER" id="PTHR42870:SF1">
    <property type="entry name" value="NON-SPECIFIC LIPID-TRANSFER PROTEIN-LIKE 2"/>
    <property type="match status" value="1"/>
</dbReference>
<dbReference type="InterPro" id="IPR055140">
    <property type="entry name" value="Thiolase_C_2"/>
</dbReference>
<dbReference type="AlphaFoldDB" id="A0AAW9JUB6"/>
<dbReference type="InterPro" id="IPR016039">
    <property type="entry name" value="Thiolase-like"/>
</dbReference>
<comment type="caution">
    <text evidence="3">The sequence shown here is derived from an EMBL/GenBank/DDBJ whole genome shotgun (WGS) entry which is preliminary data.</text>
</comment>
<reference evidence="3" key="1">
    <citation type="submission" date="2023-08" db="EMBL/GenBank/DDBJ databases">
        <title>Genomic characterization of piscicolin 126 produced by Carnobacterium maltaromaticum CM22 strain isolated from salmon (Salmo salar).</title>
        <authorList>
            <person name="Gonzalez-Gragera E."/>
            <person name="Garcia-Lopez J.D."/>
            <person name="Teso-Perez C."/>
            <person name="Gimenez-Hernandez I."/>
            <person name="Peralta-Sanchez J.M."/>
            <person name="Valdivia E."/>
            <person name="Montalban-Lopez M."/>
            <person name="Martin-Platero A.M."/>
            <person name="Banos A."/>
            <person name="Martinez-Bueno M."/>
        </authorList>
    </citation>
    <scope>NUCLEOTIDE SEQUENCE</scope>
    <source>
        <strain evidence="3">CM22</strain>
    </source>
</reference>
<organism evidence="3 4">
    <name type="scientific">Carnobacterium maltaromaticum</name>
    <name type="common">Carnobacterium piscicola</name>
    <dbReference type="NCBI Taxonomy" id="2751"/>
    <lineage>
        <taxon>Bacteria</taxon>
        <taxon>Bacillati</taxon>
        <taxon>Bacillota</taxon>
        <taxon>Bacilli</taxon>
        <taxon>Lactobacillales</taxon>
        <taxon>Carnobacteriaceae</taxon>
        <taxon>Carnobacterium</taxon>
    </lineage>
</organism>
<evidence type="ECO:0000313" key="3">
    <source>
        <dbReference type="EMBL" id="MDZ5757076.1"/>
    </source>
</evidence>
<sequence>MLKEKGEIVIMKQKFARPVSIIGTSTLPQRYFDDPEYKDLSIYELWACACHQAMEDAGVKPENIDKIVYSQMANFVTAGNVLAMVGTLEEWIGLAGKPITHIEQACASGYLAFTEACNAVASGKYDVVLCAGVETPKHFNARNQPAHMLRPISEYDGWWSPGRALFDTTYYRFDGVSDNLLTEEQGKYYQKNYGISEDEIDDTYNAMAVNLRRNASRNPRACERKEYTEIAEEQGYDDVLEYMRSEHNPKITQYIRKSGSVLHNVAAGAIVVCSADIAENFQEKPIAVIDHASSSNTQRHPFCFHQMNVDVRDALYQEEMSGEDFDLMITTVMTSGEQLDSAEVFGYLPEGKGYQYELDGRTCFDGDKPINPHGGDLSFGHAFGASGINMISEAILQMRGEAGDCQVTKAVDTCLVRGMGGGHTTVGIILENQK</sequence>
<dbReference type="Pfam" id="PF00108">
    <property type="entry name" value="Thiolase_N"/>
    <property type="match status" value="1"/>
</dbReference>
<evidence type="ECO:0000313" key="4">
    <source>
        <dbReference type="Proteomes" id="UP001290462"/>
    </source>
</evidence>
<dbReference type="InterPro" id="IPR020616">
    <property type="entry name" value="Thiolase_N"/>
</dbReference>
<evidence type="ECO:0000259" key="2">
    <source>
        <dbReference type="Pfam" id="PF22691"/>
    </source>
</evidence>
<dbReference type="PIRSF" id="PIRSF000429">
    <property type="entry name" value="Ac-CoA_Ac_transf"/>
    <property type="match status" value="1"/>
</dbReference>
<dbReference type="CDD" id="cd00829">
    <property type="entry name" value="SCP-x_thiolase"/>
    <property type="match status" value="1"/>
</dbReference>
<dbReference type="SUPFAM" id="SSF53901">
    <property type="entry name" value="Thiolase-like"/>
    <property type="match status" value="1"/>
</dbReference>
<dbReference type="Proteomes" id="UP001290462">
    <property type="component" value="Unassembled WGS sequence"/>
</dbReference>
<dbReference type="Pfam" id="PF22691">
    <property type="entry name" value="Thiolase_C_1"/>
    <property type="match status" value="1"/>
</dbReference>